<proteinExistence type="inferred from homology"/>
<dbReference type="SUPFAM" id="SSF90209">
    <property type="entry name" value="Ran binding protein zinc finger-like"/>
    <property type="match status" value="1"/>
</dbReference>
<dbReference type="InterPro" id="IPR038765">
    <property type="entry name" value="Papain-like_cys_pep_sf"/>
</dbReference>
<evidence type="ECO:0000256" key="8">
    <source>
        <dbReference type="ARBA" id="ARBA00022807"/>
    </source>
</evidence>
<dbReference type="STRING" id="99883.ENSTNIP00000006907"/>
<keyword evidence="8 11" id="KW-0788">Thiol protease</keyword>
<dbReference type="OMA" id="ADDWPNW"/>
<feature type="domain" description="RanBP2-type" evidence="14">
    <location>
        <begin position="101"/>
        <end position="130"/>
    </location>
</feature>
<feature type="region of interest" description="Disordered" evidence="13">
    <location>
        <begin position="157"/>
        <end position="218"/>
    </location>
</feature>
<dbReference type="Gene3D" id="2.30.30.380">
    <property type="entry name" value="Zn-finger domain of Sec23/24"/>
    <property type="match status" value="2"/>
</dbReference>
<evidence type="ECO:0000256" key="7">
    <source>
        <dbReference type="ARBA" id="ARBA00022801"/>
    </source>
</evidence>
<dbReference type="InterPro" id="IPR000169">
    <property type="entry name" value="Pept_cys_AS"/>
</dbReference>
<dbReference type="GO" id="GO:0004198">
    <property type="term" value="F:calcium-dependent cysteine-type endopeptidase activity"/>
    <property type="evidence" value="ECO:0007669"/>
    <property type="project" value="InterPro"/>
</dbReference>
<dbReference type="InterPro" id="IPR001876">
    <property type="entry name" value="Znf_RanBP2"/>
</dbReference>
<dbReference type="FunFam" id="2.30.30.380:FF:000019">
    <property type="entry name" value="Calpain 15"/>
    <property type="match status" value="1"/>
</dbReference>
<feature type="compositionally biased region" description="Polar residues" evidence="13">
    <location>
        <begin position="180"/>
        <end position="190"/>
    </location>
</feature>
<evidence type="ECO:0000256" key="9">
    <source>
        <dbReference type="ARBA" id="ARBA00022833"/>
    </source>
</evidence>
<dbReference type="CDD" id="cd00044">
    <property type="entry name" value="CysPc"/>
    <property type="match status" value="1"/>
</dbReference>
<evidence type="ECO:0000256" key="10">
    <source>
        <dbReference type="PIRSR" id="PIRSR622684-1"/>
    </source>
</evidence>
<feature type="region of interest" description="Disordered" evidence="13">
    <location>
        <begin position="897"/>
        <end position="923"/>
    </location>
</feature>
<dbReference type="SUPFAM" id="SSF54001">
    <property type="entry name" value="Cysteine proteinases"/>
    <property type="match status" value="1"/>
</dbReference>
<dbReference type="PROSITE" id="PS50199">
    <property type="entry name" value="ZF_RANBP2_2"/>
    <property type="match status" value="3"/>
</dbReference>
<evidence type="ECO:0000256" key="2">
    <source>
        <dbReference type="ARBA" id="ARBA00022553"/>
    </source>
</evidence>
<dbReference type="Ensembl" id="ENSTNIT00000007059.1">
    <property type="protein sequence ID" value="ENSTNIP00000006907.1"/>
    <property type="gene ID" value="ENSTNIG00000004278.1"/>
</dbReference>
<dbReference type="GO" id="GO:0008270">
    <property type="term" value="F:zinc ion binding"/>
    <property type="evidence" value="ECO:0007669"/>
    <property type="project" value="UniProtKB-KW"/>
</dbReference>
<evidence type="ECO:0000256" key="11">
    <source>
        <dbReference type="PROSITE-ProRule" id="PRU00239"/>
    </source>
</evidence>
<dbReference type="PROSITE" id="PS01358">
    <property type="entry name" value="ZF_RANBP2_1"/>
    <property type="match status" value="3"/>
</dbReference>
<keyword evidence="9" id="KW-0862">Zinc</keyword>
<keyword evidence="7 11" id="KW-0378">Hydrolase</keyword>
<dbReference type="InterPro" id="IPR001300">
    <property type="entry name" value="Peptidase_C2_calpain_cat"/>
</dbReference>
<dbReference type="PROSITE" id="PS50203">
    <property type="entry name" value="CALPAIN_CAT"/>
    <property type="match status" value="1"/>
</dbReference>
<feature type="domain" description="RanBP2-type" evidence="14">
    <location>
        <begin position="1"/>
        <end position="27"/>
    </location>
</feature>
<evidence type="ECO:0000256" key="3">
    <source>
        <dbReference type="ARBA" id="ARBA00022670"/>
    </source>
</evidence>
<dbReference type="GO" id="GO:0006508">
    <property type="term" value="P:proteolysis"/>
    <property type="evidence" value="ECO:0007669"/>
    <property type="project" value="UniProtKB-KW"/>
</dbReference>
<dbReference type="Pfam" id="PF00648">
    <property type="entry name" value="Peptidase_C2"/>
    <property type="match status" value="1"/>
</dbReference>
<protein>
    <submittedName>
        <fullName evidence="16">Calpain 15</fullName>
    </submittedName>
</protein>
<dbReference type="SMART" id="SM00230">
    <property type="entry name" value="CysPc"/>
    <property type="match status" value="1"/>
</dbReference>
<dbReference type="Gene3D" id="4.10.1060.10">
    <property type="entry name" value="Zinc finger, RanBP2-type"/>
    <property type="match status" value="1"/>
</dbReference>
<keyword evidence="4" id="KW-0479">Metal-binding</keyword>
<evidence type="ECO:0000256" key="1">
    <source>
        <dbReference type="ARBA" id="ARBA00007623"/>
    </source>
</evidence>
<keyword evidence="17" id="KW-1185">Reference proteome</keyword>
<reference evidence="16" key="2">
    <citation type="submission" date="2025-08" db="UniProtKB">
        <authorList>
            <consortium name="Ensembl"/>
        </authorList>
    </citation>
    <scope>IDENTIFICATION</scope>
</reference>
<feature type="active site" evidence="10 11">
    <location>
        <position position="560"/>
    </location>
</feature>
<feature type="active site" evidence="10 11">
    <location>
        <position position="580"/>
    </location>
</feature>
<evidence type="ECO:0000256" key="4">
    <source>
        <dbReference type="ARBA" id="ARBA00022723"/>
    </source>
</evidence>
<name>H3CF83_TETNG</name>
<dbReference type="PANTHER" id="PTHR10183:SF382">
    <property type="entry name" value="CALPAIN-15"/>
    <property type="match status" value="1"/>
</dbReference>
<keyword evidence="5" id="KW-0677">Repeat</keyword>
<evidence type="ECO:0000313" key="17">
    <source>
        <dbReference type="Proteomes" id="UP000007303"/>
    </source>
</evidence>
<dbReference type="Pfam" id="PF00641">
    <property type="entry name" value="Zn_ribbon_RanBP"/>
    <property type="match status" value="2"/>
</dbReference>
<feature type="active site" evidence="10 11">
    <location>
        <position position="395"/>
    </location>
</feature>
<dbReference type="InterPro" id="IPR036443">
    <property type="entry name" value="Znf_RanBP2_sf"/>
</dbReference>
<feature type="domain" description="Calpain catalytic" evidence="15">
    <location>
        <begin position="330"/>
        <end position="636"/>
    </location>
</feature>
<sequence>QWACGCCTFLNAAGAPRCAICEAPRRRSEARWWSCPRCTLASSADSPACPLCGYAGRLQQSRSSAGERRQSSGSCSGPLRASATEPCSLQSQDRREDADVKSLAWDCVRCTLQNTPTSMSCSACGGPRKLSLPQIPADALLVPEVCGQTGVQHLKPADLSLPASTGGGGGGDPAEGSCPAASSSRQNNPLPCSRREVPPADVCSRQTNSSGPSPPPLVFPHPSAQAEHLAGRRLSILKEELSPLSPASPADVPPDAAEWACPACTLVNKVQAQRCLACHTAQEPGARLGAAPASAKKQSALGEVLRQSHEGEAKQMWEDIVGFCRENNVTFVDDSFPPSPKSIGFPPDDGVQHRVKKWLRPGEISSCNLREQAAEWSVFCSPRPSDIQQGLLGNCWFLSALTVLAERPELLERVMVTRWLCPEGAYQVRLCKDGSWTTVLVDDMLPCDDSDHLLFSQAQRKQLWVPLIEKALAKVHGSYFSLQAGRAIEGLATLTGAPCESLALQLSATNPKEEPIDPDLTWAKMLSSKEAGFLMGASCGGGNMKVDDLEYECLGLRPRHAYSVLDVRVINRHRLLQLRNPWGRFSWTGPWSDHWPNWPPHLKRELCTQRAEDGLFWMDFSDFIRYFDSVDICKIHSDWQEVRIPGVFPRGADAPVAVVSITVLERTTMELALFQQDSRCPRRWDTAESHLLDLCLLVFRVSFDRAGAPTVGRLLAHSRRAVRRFVGCDVMLEPGEYAVLCCAFNHWRSPAPEGTGTSGALQEVLGYMLVVYSCRLVMVEQVTACSTTIADAIIQLSEARGERHEGREGMTCYYLTHGWAGLIVMVENRHPRHHLHVSCDCSDSFNVVSTRGSLKAVDSVPPLHRQVLVILSQLEGNSGFSITHRLAHRKAAQASLGNWSPTKSTHSPALSAQTAGLHQPRPL</sequence>
<feature type="compositionally biased region" description="Polar residues" evidence="13">
    <location>
        <begin position="897"/>
        <end position="916"/>
    </location>
</feature>
<evidence type="ECO:0000256" key="6">
    <source>
        <dbReference type="ARBA" id="ARBA00022771"/>
    </source>
</evidence>
<evidence type="ECO:0000259" key="15">
    <source>
        <dbReference type="PROSITE" id="PS50203"/>
    </source>
</evidence>
<dbReference type="Proteomes" id="UP000007303">
    <property type="component" value="Unassembled WGS sequence"/>
</dbReference>
<dbReference type="HOGENOM" id="CLU_003001_0_0_1"/>
<evidence type="ECO:0000259" key="14">
    <source>
        <dbReference type="PROSITE" id="PS50199"/>
    </source>
</evidence>
<feature type="domain" description="RanBP2-type" evidence="14">
    <location>
        <begin position="255"/>
        <end position="284"/>
    </location>
</feature>
<feature type="region of interest" description="Disordered" evidence="13">
    <location>
        <begin position="63"/>
        <end position="93"/>
    </location>
</feature>
<comment type="similarity">
    <text evidence="1">Belongs to the peptidase C2 family.</text>
</comment>
<keyword evidence="6 12" id="KW-0863">Zinc-finger</keyword>
<keyword evidence="2" id="KW-0597">Phosphoprotein</keyword>
<evidence type="ECO:0000256" key="5">
    <source>
        <dbReference type="ARBA" id="ARBA00022737"/>
    </source>
</evidence>
<dbReference type="PRINTS" id="PR00704">
    <property type="entry name" value="CALPAIN"/>
</dbReference>
<dbReference type="PANTHER" id="PTHR10183">
    <property type="entry name" value="CALPAIN"/>
    <property type="match status" value="1"/>
</dbReference>
<dbReference type="InterPro" id="IPR022684">
    <property type="entry name" value="Calpain_cysteine_protease"/>
</dbReference>
<dbReference type="InParanoid" id="H3CF83"/>
<accession>H3CF83</accession>
<reference evidence="17" key="1">
    <citation type="journal article" date="2004" name="Nature">
        <title>Genome duplication in the teleost fish Tetraodon nigroviridis reveals the early vertebrate proto-karyotype.</title>
        <authorList>
            <person name="Jaillon O."/>
            <person name="Aury J.-M."/>
            <person name="Brunet F."/>
            <person name="Petit J.-L."/>
            <person name="Stange-Thomann N."/>
            <person name="Mauceli E."/>
            <person name="Bouneau L."/>
            <person name="Fischer C."/>
            <person name="Ozouf-Costaz C."/>
            <person name="Bernot A."/>
            <person name="Nicaud S."/>
            <person name="Jaffe D."/>
            <person name="Fisher S."/>
            <person name="Lutfalla G."/>
            <person name="Dossat C."/>
            <person name="Segurens B."/>
            <person name="Dasilva C."/>
            <person name="Salanoubat M."/>
            <person name="Levy M."/>
            <person name="Boudet N."/>
            <person name="Castellano S."/>
            <person name="Anthouard V."/>
            <person name="Jubin C."/>
            <person name="Castelli V."/>
            <person name="Katinka M."/>
            <person name="Vacherie B."/>
            <person name="Biemont C."/>
            <person name="Skalli Z."/>
            <person name="Cattolico L."/>
            <person name="Poulain J."/>
            <person name="De Berardinis V."/>
            <person name="Cruaud C."/>
            <person name="Duprat S."/>
            <person name="Brottier P."/>
            <person name="Coutanceau J.-P."/>
            <person name="Gouzy J."/>
            <person name="Parra G."/>
            <person name="Lardier G."/>
            <person name="Chapple C."/>
            <person name="McKernan K.J."/>
            <person name="McEwan P."/>
            <person name="Bosak S."/>
            <person name="Kellis M."/>
            <person name="Volff J.-N."/>
            <person name="Guigo R."/>
            <person name="Zody M.C."/>
            <person name="Mesirov J."/>
            <person name="Lindblad-Toh K."/>
            <person name="Birren B."/>
            <person name="Nusbaum C."/>
            <person name="Kahn D."/>
            <person name="Robinson-Rechavi M."/>
            <person name="Laudet V."/>
            <person name="Schachter V."/>
            <person name="Quetier F."/>
            <person name="Saurin W."/>
            <person name="Scarpelli C."/>
            <person name="Wincker P."/>
            <person name="Lander E.S."/>
            <person name="Weissenbach J."/>
            <person name="Roest Crollius H."/>
        </authorList>
    </citation>
    <scope>NUCLEOTIDE SEQUENCE [LARGE SCALE GENOMIC DNA]</scope>
</reference>
<evidence type="ECO:0000256" key="13">
    <source>
        <dbReference type="SAM" id="MobiDB-lite"/>
    </source>
</evidence>
<organism evidence="16 17">
    <name type="scientific">Tetraodon nigroviridis</name>
    <name type="common">Spotted green pufferfish</name>
    <name type="synonym">Chelonodon nigroviridis</name>
    <dbReference type="NCBI Taxonomy" id="99883"/>
    <lineage>
        <taxon>Eukaryota</taxon>
        <taxon>Metazoa</taxon>
        <taxon>Chordata</taxon>
        <taxon>Craniata</taxon>
        <taxon>Vertebrata</taxon>
        <taxon>Euteleostomi</taxon>
        <taxon>Actinopterygii</taxon>
        <taxon>Neopterygii</taxon>
        <taxon>Teleostei</taxon>
        <taxon>Neoteleostei</taxon>
        <taxon>Acanthomorphata</taxon>
        <taxon>Eupercaria</taxon>
        <taxon>Tetraodontiformes</taxon>
        <taxon>Tetradontoidea</taxon>
        <taxon>Tetraodontidae</taxon>
        <taxon>Tetraodon</taxon>
    </lineage>
</organism>
<dbReference type="Gene3D" id="3.90.70.10">
    <property type="entry name" value="Cysteine proteinases"/>
    <property type="match status" value="1"/>
</dbReference>
<dbReference type="GeneTree" id="ENSGT00940000158312"/>
<reference evidence="16" key="3">
    <citation type="submission" date="2025-09" db="UniProtKB">
        <authorList>
            <consortium name="Ensembl"/>
        </authorList>
    </citation>
    <scope>IDENTIFICATION</scope>
</reference>
<dbReference type="FunFam" id="3.90.70.10:FF:000010">
    <property type="entry name" value="Calpain 15"/>
    <property type="match status" value="1"/>
</dbReference>
<dbReference type="SMART" id="SM00547">
    <property type="entry name" value="ZnF_RBZ"/>
    <property type="match status" value="4"/>
</dbReference>
<dbReference type="AlphaFoldDB" id="H3CF83"/>
<keyword evidence="3 11" id="KW-0645">Protease</keyword>
<dbReference type="GO" id="GO:0005737">
    <property type="term" value="C:cytoplasm"/>
    <property type="evidence" value="ECO:0007669"/>
    <property type="project" value="TreeGrafter"/>
</dbReference>
<dbReference type="PROSITE" id="PS00139">
    <property type="entry name" value="THIOL_PROTEASE_CYS"/>
    <property type="match status" value="1"/>
</dbReference>
<evidence type="ECO:0000256" key="12">
    <source>
        <dbReference type="PROSITE-ProRule" id="PRU00322"/>
    </source>
</evidence>
<evidence type="ECO:0000313" key="16">
    <source>
        <dbReference type="Ensembl" id="ENSTNIP00000006907.1"/>
    </source>
</evidence>